<feature type="compositionally biased region" description="Basic and acidic residues" evidence="1">
    <location>
        <begin position="255"/>
        <end position="266"/>
    </location>
</feature>
<evidence type="ECO:0000259" key="2">
    <source>
        <dbReference type="SMART" id="SM01083"/>
    </source>
</evidence>
<dbReference type="AlphaFoldDB" id="A0A9P6E058"/>
<feature type="region of interest" description="Disordered" evidence="1">
    <location>
        <begin position="54"/>
        <end position="95"/>
    </location>
</feature>
<gene>
    <name evidence="3" type="ORF">BS47DRAFT_1483179</name>
</gene>
<feature type="region of interest" description="Disordered" evidence="1">
    <location>
        <begin position="1"/>
        <end position="40"/>
    </location>
</feature>
<feature type="compositionally biased region" description="Low complexity" evidence="1">
    <location>
        <begin position="208"/>
        <end position="219"/>
    </location>
</feature>
<feature type="region of interest" description="Disordered" evidence="1">
    <location>
        <begin position="208"/>
        <end position="280"/>
    </location>
</feature>
<organism evidence="3 4">
    <name type="scientific">Hydnum rufescens UP504</name>
    <dbReference type="NCBI Taxonomy" id="1448309"/>
    <lineage>
        <taxon>Eukaryota</taxon>
        <taxon>Fungi</taxon>
        <taxon>Dikarya</taxon>
        <taxon>Basidiomycota</taxon>
        <taxon>Agaricomycotina</taxon>
        <taxon>Agaricomycetes</taxon>
        <taxon>Cantharellales</taxon>
        <taxon>Hydnaceae</taxon>
        <taxon>Hydnum</taxon>
    </lineage>
</organism>
<feature type="domain" description="CBF1-interacting co-repressor CIR N-terminal" evidence="2">
    <location>
        <begin position="12"/>
        <end position="48"/>
    </location>
</feature>
<dbReference type="InterPro" id="IPR019339">
    <property type="entry name" value="CIR_N_dom"/>
</dbReference>
<reference evidence="3" key="1">
    <citation type="journal article" date="2020" name="Nat. Commun.">
        <title>Large-scale genome sequencing of mycorrhizal fungi provides insights into the early evolution of symbiotic traits.</title>
        <authorList>
            <person name="Miyauchi S."/>
            <person name="Kiss E."/>
            <person name="Kuo A."/>
            <person name="Drula E."/>
            <person name="Kohler A."/>
            <person name="Sanchez-Garcia M."/>
            <person name="Morin E."/>
            <person name="Andreopoulos B."/>
            <person name="Barry K.W."/>
            <person name="Bonito G."/>
            <person name="Buee M."/>
            <person name="Carver A."/>
            <person name="Chen C."/>
            <person name="Cichocki N."/>
            <person name="Clum A."/>
            <person name="Culley D."/>
            <person name="Crous P.W."/>
            <person name="Fauchery L."/>
            <person name="Girlanda M."/>
            <person name="Hayes R.D."/>
            <person name="Keri Z."/>
            <person name="LaButti K."/>
            <person name="Lipzen A."/>
            <person name="Lombard V."/>
            <person name="Magnuson J."/>
            <person name="Maillard F."/>
            <person name="Murat C."/>
            <person name="Nolan M."/>
            <person name="Ohm R.A."/>
            <person name="Pangilinan J."/>
            <person name="Pereira M.F."/>
            <person name="Perotto S."/>
            <person name="Peter M."/>
            <person name="Pfister S."/>
            <person name="Riley R."/>
            <person name="Sitrit Y."/>
            <person name="Stielow J.B."/>
            <person name="Szollosi G."/>
            <person name="Zifcakova L."/>
            <person name="Stursova M."/>
            <person name="Spatafora J.W."/>
            <person name="Tedersoo L."/>
            <person name="Vaario L.M."/>
            <person name="Yamada A."/>
            <person name="Yan M."/>
            <person name="Wang P."/>
            <person name="Xu J."/>
            <person name="Bruns T."/>
            <person name="Baldrian P."/>
            <person name="Vilgalys R."/>
            <person name="Dunand C."/>
            <person name="Henrissat B."/>
            <person name="Grigoriev I.V."/>
            <person name="Hibbett D."/>
            <person name="Nagy L.G."/>
            <person name="Martin F.M."/>
        </authorList>
    </citation>
    <scope>NUCLEOTIDE SEQUENCE</scope>
    <source>
        <strain evidence="3">UP504</strain>
    </source>
</reference>
<proteinExistence type="predicted"/>
<dbReference type="SMART" id="SM01083">
    <property type="entry name" value="Cir_N"/>
    <property type="match status" value="1"/>
</dbReference>
<dbReference type="InterPro" id="IPR039875">
    <property type="entry name" value="LENG1-like"/>
</dbReference>
<evidence type="ECO:0000313" key="4">
    <source>
        <dbReference type="Proteomes" id="UP000886523"/>
    </source>
</evidence>
<dbReference type="Proteomes" id="UP000886523">
    <property type="component" value="Unassembled WGS sequence"/>
</dbReference>
<feature type="compositionally biased region" description="Basic and acidic residues" evidence="1">
    <location>
        <begin position="231"/>
        <end position="247"/>
    </location>
</feature>
<dbReference type="PANTHER" id="PTHR22093">
    <property type="entry name" value="LEUKOCYTE RECEPTOR CLUSTER LRC MEMBER 1"/>
    <property type="match status" value="1"/>
</dbReference>
<keyword evidence="4" id="KW-1185">Reference proteome</keyword>
<comment type="caution">
    <text evidence="3">The sequence shown here is derived from an EMBL/GenBank/DDBJ whole genome shotgun (WGS) entry which is preliminary data.</text>
</comment>
<dbReference type="EMBL" id="MU128931">
    <property type="protein sequence ID" value="KAF9517448.1"/>
    <property type="molecule type" value="Genomic_DNA"/>
</dbReference>
<evidence type="ECO:0000256" key="1">
    <source>
        <dbReference type="SAM" id="MobiDB-lite"/>
    </source>
</evidence>
<accession>A0A9P6E058</accession>
<name>A0A9P6E058_9AGAM</name>
<protein>
    <recommendedName>
        <fullName evidence="2">CBF1-interacting co-repressor CIR N-terminal domain-containing protein</fullName>
    </recommendedName>
</protein>
<feature type="compositionally biased region" description="Basic and acidic residues" evidence="1">
    <location>
        <begin position="16"/>
        <end position="40"/>
    </location>
</feature>
<sequence length="315" mass="35634">MQGKLNIAHHKSYHPYRADNIERVRRDEEEARRKEELEEGRVLLADSEARLSFLRDRASGTSSSSSRKRAARAKDDLDMKKIKDGTPGLAPSSNDEVTTFTTSSGHINLFSSLESSMSSQQLQLIDKRAKEAAAAKEADQGAPLAPSVHDLKPWYADRELKGGKERDRDMDDVARNQQMLKEMAAKSSSDPLKAMNTLLARRAQVLFSPSTAPIPSPASQGRTTAPSSAEEAARLARLNREKSERARAQALIARRQRELQASERDSTVGADTPREYGNVFNVREVREAAERRRNWGLRRWDDDDRDRRPDRRRNW</sequence>
<feature type="region of interest" description="Disordered" evidence="1">
    <location>
        <begin position="296"/>
        <end position="315"/>
    </location>
</feature>
<feature type="compositionally biased region" description="Basic and acidic residues" evidence="1">
    <location>
        <begin position="72"/>
        <end position="84"/>
    </location>
</feature>
<dbReference type="OrthoDB" id="2159131at2759"/>
<dbReference type="PANTHER" id="PTHR22093:SF0">
    <property type="entry name" value="LEUKOCYTE RECEPTOR CLUSTER MEMBER 1"/>
    <property type="match status" value="1"/>
</dbReference>
<evidence type="ECO:0000313" key="3">
    <source>
        <dbReference type="EMBL" id="KAF9517448.1"/>
    </source>
</evidence>